<dbReference type="FunFam" id="3.90.70.80:FF:000016">
    <property type="entry name" value="Putative ubiquitin thioesterase otu1"/>
    <property type="match status" value="1"/>
</dbReference>
<reference evidence="17 19" key="2">
    <citation type="submission" date="2018-07" db="EMBL/GenBank/DDBJ databases">
        <title>Draft Genome Assemblies for Five Robust Yarrowia lipolytica Strains Exhibiting High Lipid Production and Pentose Sugar Utilization and Sugar Alcohol Secretion from Undetoxified Lignocellulosic Biomass Hydrolysates.</title>
        <authorList>
            <consortium name="DOE Joint Genome Institute"/>
            <person name="Walker C."/>
            <person name="Ryu S."/>
            <person name="Na H."/>
            <person name="Zane M."/>
            <person name="LaButti K."/>
            <person name="Lipzen A."/>
            <person name="Haridas S."/>
            <person name="Barry K."/>
            <person name="Grigoriev I.V."/>
            <person name="Quarterman J."/>
            <person name="Slininger P."/>
            <person name="Dien B."/>
            <person name="Trinh C.T."/>
        </authorList>
    </citation>
    <scope>NUCLEOTIDE SEQUENCE [LARGE SCALE GENOMIC DNA]</scope>
    <source>
        <strain evidence="17 19">YB392</strain>
    </source>
</reference>
<dbReference type="GO" id="GO:0016579">
    <property type="term" value="P:protein deubiquitination"/>
    <property type="evidence" value="ECO:0007669"/>
    <property type="project" value="TreeGrafter"/>
</dbReference>
<dbReference type="Proteomes" id="UP000182444">
    <property type="component" value="Chromosome 1D"/>
</dbReference>
<dbReference type="OMA" id="TRCILVY"/>
<feature type="region of interest" description="Disordered" evidence="13">
    <location>
        <begin position="80"/>
        <end position="116"/>
    </location>
</feature>
<dbReference type="Gene3D" id="3.90.70.80">
    <property type="match status" value="1"/>
</dbReference>
<evidence type="ECO:0000256" key="8">
    <source>
        <dbReference type="ARBA" id="ARBA00022801"/>
    </source>
</evidence>
<keyword evidence="3 12" id="KW-0963">Cytoplasm</keyword>
<evidence type="ECO:0000259" key="14">
    <source>
        <dbReference type="PROSITE" id="PS50157"/>
    </source>
</evidence>
<dbReference type="GO" id="GO:0004843">
    <property type="term" value="F:cysteine-type deubiquitinase activity"/>
    <property type="evidence" value="ECO:0007669"/>
    <property type="project" value="UniProtKB-UniRule"/>
</dbReference>
<evidence type="ECO:0000256" key="13">
    <source>
        <dbReference type="SAM" id="MobiDB-lite"/>
    </source>
</evidence>
<name>A0A1D8NED8_YARLL</name>
<keyword evidence="9 12" id="KW-0788">Thiol protease</keyword>
<dbReference type="VEuPathDB" id="FungiDB:YALI1_D16173g"/>
<dbReference type="EMBL" id="KZ859027">
    <property type="protein sequence ID" value="RDW24593.1"/>
    <property type="molecule type" value="Genomic_DNA"/>
</dbReference>
<dbReference type="InterPro" id="IPR013087">
    <property type="entry name" value="Znf_C2H2_type"/>
</dbReference>
<evidence type="ECO:0000256" key="1">
    <source>
        <dbReference type="ARBA" id="ARBA00000707"/>
    </source>
</evidence>
<dbReference type="Proteomes" id="UP000256601">
    <property type="component" value="Unassembled WGS sequence"/>
</dbReference>
<dbReference type="GO" id="GO:0036503">
    <property type="term" value="P:ERAD pathway"/>
    <property type="evidence" value="ECO:0007669"/>
    <property type="project" value="TreeGrafter"/>
</dbReference>
<dbReference type="SUPFAM" id="SSF54001">
    <property type="entry name" value="Cysteine proteinases"/>
    <property type="match status" value="1"/>
</dbReference>
<evidence type="ECO:0000256" key="6">
    <source>
        <dbReference type="ARBA" id="ARBA00022771"/>
    </source>
</evidence>
<dbReference type="KEGG" id="yli:2911273"/>
<dbReference type="PROSITE" id="PS50802">
    <property type="entry name" value="OTU"/>
    <property type="match status" value="1"/>
</dbReference>
<sequence length="325" mass="34727">MKLKLRTPTLNKVVELDNDATVEDLAAMVLSLGVVDFAIKGGFPPKPIDLSQGSKSLASAGIRNGDQLIVSTSGGEITKGNDIVSANRGHKDPVMGGFNKGSGTSSGSGGSGPSDLVTAPCGTRKLVLRVMEDDNSCMFRAVGYNMMKDADTMFELRMMVKDKIASDPETYSDAILGRPRAEYMSWITRQDSWGGAIELQILAENLGLTIISADVSTGRLDHFNPGKPTFCIVVYSGIHYDSVALAEVSDLYTNSSDVTVFSQDAQGAAVLESLKVLMAELKKKHYYTDTASFAVKCNDCGSTFTGEKGALEHAKKTGHTNFGEK</sequence>
<keyword evidence="4" id="KW-0645">Protease</keyword>
<evidence type="ECO:0000259" key="15">
    <source>
        <dbReference type="PROSITE" id="PS50802"/>
    </source>
</evidence>
<feature type="domain" description="C2H2-type" evidence="14">
    <location>
        <begin position="295"/>
        <end position="325"/>
    </location>
</feature>
<dbReference type="eggNOG" id="KOG3288">
    <property type="taxonomic scope" value="Eukaryota"/>
</dbReference>
<evidence type="ECO:0000256" key="7">
    <source>
        <dbReference type="ARBA" id="ARBA00022786"/>
    </source>
</evidence>
<organism evidence="16 18">
    <name type="scientific">Yarrowia lipolytica</name>
    <name type="common">Candida lipolytica</name>
    <dbReference type="NCBI Taxonomy" id="4952"/>
    <lineage>
        <taxon>Eukaryota</taxon>
        <taxon>Fungi</taxon>
        <taxon>Dikarya</taxon>
        <taxon>Ascomycota</taxon>
        <taxon>Saccharomycotina</taxon>
        <taxon>Dipodascomycetes</taxon>
        <taxon>Dipodascales</taxon>
        <taxon>Dipodascales incertae sedis</taxon>
        <taxon>Yarrowia</taxon>
    </lineage>
</organism>
<dbReference type="InterPro" id="IPR057766">
    <property type="entry name" value="Znf-C2H2_OTU1-like_C"/>
</dbReference>
<evidence type="ECO:0000313" key="17">
    <source>
        <dbReference type="EMBL" id="RDW24593.1"/>
    </source>
</evidence>
<comment type="catalytic activity">
    <reaction evidence="1 12">
        <text>Thiol-dependent hydrolysis of ester, thioester, amide, peptide and isopeptide bonds formed by the C-terminal Gly of ubiquitin (a 76-residue protein attached to proteins as an intracellular targeting signal).</text>
        <dbReference type="EC" id="3.4.19.12"/>
    </reaction>
</comment>
<dbReference type="PANTHER" id="PTHR13312">
    <property type="entry name" value="HIV-INDUCED PROTEIN-7-LIKE PROTEASE"/>
    <property type="match status" value="1"/>
</dbReference>
<keyword evidence="10" id="KW-0862">Zinc</keyword>
<evidence type="ECO:0000256" key="10">
    <source>
        <dbReference type="ARBA" id="ARBA00022833"/>
    </source>
</evidence>
<dbReference type="GO" id="GO:0005634">
    <property type="term" value="C:nucleus"/>
    <property type="evidence" value="ECO:0007669"/>
    <property type="project" value="TreeGrafter"/>
</dbReference>
<dbReference type="PANTHER" id="PTHR13312:SF0">
    <property type="entry name" value="UBIQUITIN THIOESTERASE OTU1"/>
    <property type="match status" value="1"/>
</dbReference>
<gene>
    <name evidence="17" type="ORF">B0I71DRAFT_85565</name>
    <name evidence="16" type="ORF">YALI1_D16173g</name>
</gene>
<dbReference type="CDD" id="cd17059">
    <property type="entry name" value="Ubl_OTU1"/>
    <property type="match status" value="1"/>
</dbReference>
<dbReference type="Pfam" id="PF02338">
    <property type="entry name" value="OTU"/>
    <property type="match status" value="1"/>
</dbReference>
<accession>A0A1D8NED8</accession>
<dbReference type="EMBL" id="CP017556">
    <property type="protein sequence ID" value="AOW04000.1"/>
    <property type="molecule type" value="Genomic_DNA"/>
</dbReference>
<evidence type="ECO:0000256" key="11">
    <source>
        <dbReference type="PROSITE-ProRule" id="PRU00042"/>
    </source>
</evidence>
<dbReference type="PROSITE" id="PS00028">
    <property type="entry name" value="ZINC_FINGER_C2H2_1"/>
    <property type="match status" value="1"/>
</dbReference>
<evidence type="ECO:0000256" key="3">
    <source>
        <dbReference type="ARBA" id="ARBA00022490"/>
    </source>
</evidence>
<dbReference type="Gene3D" id="3.10.20.90">
    <property type="entry name" value="Phosphatidylinositol 3-kinase Catalytic Subunit, Chain A, domain 1"/>
    <property type="match status" value="1"/>
</dbReference>
<evidence type="ECO:0000256" key="5">
    <source>
        <dbReference type="ARBA" id="ARBA00022723"/>
    </source>
</evidence>
<evidence type="ECO:0000256" key="4">
    <source>
        <dbReference type="ARBA" id="ARBA00022670"/>
    </source>
</evidence>
<dbReference type="EC" id="3.4.19.12" evidence="12"/>
<dbReference type="InterPro" id="IPR038765">
    <property type="entry name" value="Papain-like_cys_pep_sf"/>
</dbReference>
<dbReference type="GO" id="GO:0005829">
    <property type="term" value="C:cytosol"/>
    <property type="evidence" value="ECO:0007669"/>
    <property type="project" value="TreeGrafter"/>
</dbReference>
<evidence type="ECO:0000313" key="19">
    <source>
        <dbReference type="Proteomes" id="UP000256601"/>
    </source>
</evidence>
<keyword evidence="6 11" id="KW-0863">Zinc-finger</keyword>
<dbReference type="Pfam" id="PF21403">
    <property type="entry name" value="OTU1_UBXL"/>
    <property type="match status" value="1"/>
</dbReference>
<keyword evidence="7 12" id="KW-0833">Ubl conjugation pathway</keyword>
<comment type="function">
    <text evidence="12">Hydrolase that can remove conjugated ubiquitin from proteins and may therefore play an important regulatory role at the level of protein turnover by preventing degradation.</text>
</comment>
<evidence type="ECO:0000313" key="16">
    <source>
        <dbReference type="EMBL" id="AOW04000.1"/>
    </source>
</evidence>
<comment type="subcellular location">
    <subcellularLocation>
        <location evidence="2 12">Cytoplasm</location>
    </subcellularLocation>
</comment>
<keyword evidence="8 12" id="KW-0378">Hydrolase</keyword>
<keyword evidence="5" id="KW-0479">Metal-binding</keyword>
<evidence type="ECO:0000256" key="12">
    <source>
        <dbReference type="RuleBase" id="RU367104"/>
    </source>
</evidence>
<feature type="compositionally biased region" description="Gly residues" evidence="13">
    <location>
        <begin position="98"/>
        <end position="112"/>
    </location>
</feature>
<dbReference type="RefSeq" id="XP_502773.1">
    <property type="nucleotide sequence ID" value="XM_502773.1"/>
</dbReference>
<dbReference type="AlphaFoldDB" id="A0A1D8NED8"/>
<dbReference type="GeneID" id="2911273"/>
<dbReference type="VEuPathDB" id="FungiDB:YALI0_D13046g"/>
<dbReference type="Pfam" id="PF24560">
    <property type="entry name" value="zf-C2H2_OTU1_C"/>
    <property type="match status" value="1"/>
</dbReference>
<dbReference type="InterPro" id="IPR003323">
    <property type="entry name" value="OTU_dom"/>
</dbReference>
<proteinExistence type="predicted"/>
<evidence type="ECO:0000256" key="2">
    <source>
        <dbReference type="ARBA" id="ARBA00004496"/>
    </source>
</evidence>
<reference evidence="16 18" key="1">
    <citation type="journal article" date="2016" name="PLoS ONE">
        <title>Sequence Assembly of Yarrowia lipolytica Strain W29/CLIB89 Shows Transposable Element Diversity.</title>
        <authorList>
            <person name="Magnan C."/>
            <person name="Yu J."/>
            <person name="Chang I."/>
            <person name="Jahn E."/>
            <person name="Kanomata Y."/>
            <person name="Wu J."/>
            <person name="Zeller M."/>
            <person name="Oakes M."/>
            <person name="Baldi P."/>
            <person name="Sandmeyer S."/>
        </authorList>
    </citation>
    <scope>NUCLEOTIDE SEQUENCE [LARGE SCALE GENOMIC DNA]</scope>
    <source>
        <strain evidence="16">CLIB89</strain>
        <strain evidence="18">CLIB89(W29)</strain>
    </source>
</reference>
<evidence type="ECO:0000313" key="18">
    <source>
        <dbReference type="Proteomes" id="UP000182444"/>
    </source>
</evidence>
<dbReference type="OrthoDB" id="65596at2759"/>
<protein>
    <recommendedName>
        <fullName evidence="12">Ubiquitin thioesterase OTU</fullName>
        <ecNumber evidence="12">3.4.19.12</ecNumber>
    </recommendedName>
</protein>
<dbReference type="InterPro" id="IPR048857">
    <property type="entry name" value="OTU1_Ubl"/>
</dbReference>
<dbReference type="GO" id="GO:0030968">
    <property type="term" value="P:endoplasmic reticulum unfolded protein response"/>
    <property type="evidence" value="ECO:0007669"/>
    <property type="project" value="TreeGrafter"/>
</dbReference>
<dbReference type="PROSITE" id="PS50157">
    <property type="entry name" value="ZINC_FINGER_C2H2_2"/>
    <property type="match status" value="1"/>
</dbReference>
<feature type="domain" description="OTU" evidence="15">
    <location>
        <begin position="126"/>
        <end position="246"/>
    </location>
</feature>
<evidence type="ECO:0000256" key="9">
    <source>
        <dbReference type="ARBA" id="ARBA00022807"/>
    </source>
</evidence>
<dbReference type="GO" id="GO:0008270">
    <property type="term" value="F:zinc ion binding"/>
    <property type="evidence" value="ECO:0007669"/>
    <property type="project" value="UniProtKB-KW"/>
</dbReference>
<dbReference type="CDD" id="cd22745">
    <property type="entry name" value="OTU_OTU1"/>
    <property type="match status" value="1"/>
</dbReference>